<reference evidence="2" key="1">
    <citation type="submission" date="2021-01" db="EMBL/GenBank/DDBJ databases">
        <authorList>
            <consortium name="Aspergillus chevalieri M1 genome sequencing consortium"/>
            <person name="Kazuki M."/>
            <person name="Futagami T."/>
        </authorList>
    </citation>
    <scope>NUCLEOTIDE SEQUENCE</scope>
    <source>
        <strain evidence="2">M1</strain>
    </source>
</reference>
<dbReference type="GeneID" id="66985459"/>
<evidence type="ECO:0000313" key="2">
    <source>
        <dbReference type="EMBL" id="BCR91101.1"/>
    </source>
</evidence>
<organism evidence="2 3">
    <name type="scientific">Aspergillus chevalieri</name>
    <name type="common">Eurotium chevalieri</name>
    <dbReference type="NCBI Taxonomy" id="182096"/>
    <lineage>
        <taxon>Eukaryota</taxon>
        <taxon>Fungi</taxon>
        <taxon>Dikarya</taxon>
        <taxon>Ascomycota</taxon>
        <taxon>Pezizomycotina</taxon>
        <taxon>Eurotiomycetes</taxon>
        <taxon>Eurotiomycetidae</taxon>
        <taxon>Eurotiales</taxon>
        <taxon>Aspergillaceae</taxon>
        <taxon>Aspergillus</taxon>
        <taxon>Aspergillus subgen. Aspergillus</taxon>
    </lineage>
</organism>
<name>A0A7R7ZRU2_ASPCH</name>
<proteinExistence type="predicted"/>
<feature type="compositionally biased region" description="Low complexity" evidence="1">
    <location>
        <begin position="1"/>
        <end position="16"/>
    </location>
</feature>
<feature type="region of interest" description="Disordered" evidence="1">
    <location>
        <begin position="1"/>
        <end position="75"/>
    </location>
</feature>
<dbReference type="EMBL" id="AP024421">
    <property type="protein sequence ID" value="BCR91101.1"/>
    <property type="molecule type" value="Genomic_DNA"/>
</dbReference>
<gene>
    <name evidence="2" type="ORF">ACHE_60987A</name>
</gene>
<accession>A0A7R7ZRU2</accession>
<evidence type="ECO:0000313" key="3">
    <source>
        <dbReference type="Proteomes" id="UP000637239"/>
    </source>
</evidence>
<evidence type="ECO:0008006" key="4">
    <source>
        <dbReference type="Google" id="ProtNLM"/>
    </source>
</evidence>
<reference evidence="2" key="2">
    <citation type="submission" date="2021-02" db="EMBL/GenBank/DDBJ databases">
        <title>Aspergillus chevalieri M1 genome sequence.</title>
        <authorList>
            <person name="Kadooka C."/>
            <person name="Mori K."/>
            <person name="Futagami T."/>
        </authorList>
    </citation>
    <scope>NUCLEOTIDE SEQUENCE</scope>
    <source>
        <strain evidence="2">M1</strain>
    </source>
</reference>
<keyword evidence="3" id="KW-1185">Reference proteome</keyword>
<evidence type="ECO:0000256" key="1">
    <source>
        <dbReference type="SAM" id="MobiDB-lite"/>
    </source>
</evidence>
<dbReference type="Proteomes" id="UP000637239">
    <property type="component" value="Chromosome 6"/>
</dbReference>
<dbReference type="AlphaFoldDB" id="A0A7R7ZRU2"/>
<protein>
    <recommendedName>
        <fullName evidence="4">Myb-like domain-containing protein</fullName>
    </recommendedName>
</protein>
<feature type="compositionally biased region" description="Basic and acidic residues" evidence="1">
    <location>
        <begin position="26"/>
        <end position="48"/>
    </location>
</feature>
<dbReference type="RefSeq" id="XP_043139623.1">
    <property type="nucleotide sequence ID" value="XM_043282223.1"/>
</dbReference>
<dbReference type="KEGG" id="ache:ACHE_60987A"/>
<sequence>MTPNTSLNPNHTPTTTPRKRTRNKTTTKDNADEPESQHDDDDHHESPSKKAKTKSPTKRTSSLGPIPTTYEEASEEDKLLIRLKDENKPWAEITKALEDITGVTLGAGLRARYARIKANLIGFEEGDGPILFELKREIEDKQELEKWQRIAEGIEARSGNKYPIITLQKKFKELSKVNGGVAAAVKDEE</sequence>